<feature type="domain" description="Glycosyl transferase family 51" evidence="10">
    <location>
        <begin position="50"/>
        <end position="224"/>
    </location>
</feature>
<dbReference type="InterPro" id="IPR001460">
    <property type="entry name" value="PCN-bd_Tpept"/>
</dbReference>
<evidence type="ECO:0000256" key="8">
    <source>
        <dbReference type="ARBA" id="ARBA00049902"/>
    </source>
</evidence>
<reference evidence="12 13" key="1">
    <citation type="journal article" date="2016" name="Nat. Commun.">
        <title>Thousands of microbial genomes shed light on interconnected biogeochemical processes in an aquifer system.</title>
        <authorList>
            <person name="Anantharaman K."/>
            <person name="Brown C.T."/>
            <person name="Hug L.A."/>
            <person name="Sharon I."/>
            <person name="Castelle C.J."/>
            <person name="Probst A.J."/>
            <person name="Thomas B.C."/>
            <person name="Singh A."/>
            <person name="Wilkins M.J."/>
            <person name="Karaoz U."/>
            <person name="Brodie E.L."/>
            <person name="Williams K.H."/>
            <person name="Hubbard S.S."/>
            <person name="Banfield J.F."/>
        </authorList>
    </citation>
    <scope>NUCLEOTIDE SEQUENCE [LARGE SCALE GENOMIC DNA]</scope>
</reference>
<evidence type="ECO:0000313" key="13">
    <source>
        <dbReference type="Proteomes" id="UP000176603"/>
    </source>
</evidence>
<evidence type="ECO:0000256" key="6">
    <source>
        <dbReference type="ARBA" id="ARBA00023268"/>
    </source>
</evidence>
<evidence type="ECO:0000256" key="2">
    <source>
        <dbReference type="ARBA" id="ARBA00022670"/>
    </source>
</evidence>
<evidence type="ECO:0000259" key="9">
    <source>
        <dbReference type="Pfam" id="PF00905"/>
    </source>
</evidence>
<keyword evidence="4" id="KW-0808">Transferase</keyword>
<keyword evidence="2" id="KW-0645">Protease</keyword>
<keyword evidence="3" id="KW-0328">Glycosyltransferase</keyword>
<dbReference type="SUPFAM" id="SSF53955">
    <property type="entry name" value="Lysozyme-like"/>
    <property type="match status" value="1"/>
</dbReference>
<comment type="catalytic activity">
    <reaction evidence="8">
        <text>[GlcNAc-(1-&gt;4)-Mur2Ac(oyl-L-Ala-gamma-D-Glu-L-Lys-D-Ala-D-Ala)](n)-di-trans,octa-cis-undecaprenyl diphosphate + beta-D-GlcNAc-(1-&gt;4)-Mur2Ac(oyl-L-Ala-gamma-D-Glu-L-Lys-D-Ala-D-Ala)-di-trans,octa-cis-undecaprenyl diphosphate = [GlcNAc-(1-&gt;4)-Mur2Ac(oyl-L-Ala-gamma-D-Glu-L-Lys-D-Ala-D-Ala)](n+1)-di-trans,octa-cis-undecaprenyl diphosphate + di-trans,octa-cis-undecaprenyl diphosphate + H(+)</text>
        <dbReference type="Rhea" id="RHEA:23708"/>
        <dbReference type="Rhea" id="RHEA-COMP:9602"/>
        <dbReference type="Rhea" id="RHEA-COMP:9603"/>
        <dbReference type="ChEBI" id="CHEBI:15378"/>
        <dbReference type="ChEBI" id="CHEBI:58405"/>
        <dbReference type="ChEBI" id="CHEBI:60033"/>
        <dbReference type="ChEBI" id="CHEBI:78435"/>
        <dbReference type="EC" id="2.4.99.28"/>
    </reaction>
</comment>
<dbReference type="InterPro" id="IPR036950">
    <property type="entry name" value="PBP_transglycosylase"/>
</dbReference>
<dbReference type="InterPro" id="IPR012338">
    <property type="entry name" value="Beta-lactam/transpept-like"/>
</dbReference>
<organism evidence="12 13">
    <name type="scientific">Candidatus Uhrbacteria bacterium RIFCSPHIGHO2_12_FULL_60_25</name>
    <dbReference type="NCBI Taxonomy" id="1802399"/>
    <lineage>
        <taxon>Bacteria</taxon>
        <taxon>Candidatus Uhriibacteriota</taxon>
    </lineage>
</organism>
<sequence>MSRRRAVLTATIALLMGATGFVVWSISPVLSDKKPTATTKILARDGSLLYEVSLPEEGDRTNVPLSQVPIRLQQAVIATEDARFRRHRGVDVAALGRAFRDLATRGRITGGASTIEQQLVKNLYFRTKRRTVVQKMRELVAASYWSFTHTKDDTLERYLNTVPLGGQAYGVAAAARTYFRKDIGDVTLPEAALLAGIISSPGSAEPYAHGAVAEKARSHALDRMVAEGFISNGDADDARANVVTVFAPRHPIKAPHFVFQVLNELEGAIPGIRDGGYEVRTTLDPDLQRTAEDVISSRLETLKDQNAGNAALVAADARSGDVLAYVGSADYFNDDIQGRVDMVQAKRQPGSALKPFLYIAALMNGWTAASVIPDLPVRFETQDGNGYYPKNYSHTYSGPVSIRDALGSSLNIPAVRVLHDLGLVPFFDTLRRFGLTFPEAPDYYGLSIVLGGGEVTLRDATQAYARLAAGARGISLRDVTEVKNAEGKIIFRAALTRPSPVYDDESSVQAAWIVSDILKDRLARSRSFGEANLLDVGKRVAVKTGTTRDFHDNWAFGYTPDFALGVWVGNADGRPMQGVSGITGAVPIWHDVMMLRLADVQEVTWPEAAGLVRKDVCVTSGLLANGTCPKTRVERFIAGTEPSRPDDWYKIFRVDAASGRLADESCPSRVVERTYLVPPPEYSAWFAATRYERPPDTDCSGRTTGQRDGQVMILSPLDGDRFEVSDRMAALNQSIPFIAGGSATAYRWRLNGQALESDEPTYLWTPSPGEYTLQLEGADRQVRFTVK</sequence>
<protein>
    <recommendedName>
        <fullName evidence="7">peptidoglycan glycosyltransferase</fullName>
        <ecNumber evidence="7">2.4.99.28</ecNumber>
    </recommendedName>
</protein>
<dbReference type="InterPro" id="IPR050396">
    <property type="entry name" value="Glycosyltr_51/Transpeptidase"/>
</dbReference>
<evidence type="ECO:0000256" key="5">
    <source>
        <dbReference type="ARBA" id="ARBA00022801"/>
    </source>
</evidence>
<keyword evidence="6" id="KW-0511">Multifunctional enzyme</keyword>
<gene>
    <name evidence="12" type="ORF">A3E39_03915</name>
</gene>
<dbReference type="InterPro" id="IPR011815">
    <property type="entry name" value="PBP_1c"/>
</dbReference>
<dbReference type="PANTHER" id="PTHR32282">
    <property type="entry name" value="BINDING PROTEIN TRANSPEPTIDASE, PUTATIVE-RELATED"/>
    <property type="match status" value="1"/>
</dbReference>
<evidence type="ECO:0000256" key="7">
    <source>
        <dbReference type="ARBA" id="ARBA00044770"/>
    </source>
</evidence>
<keyword evidence="1" id="KW-0121">Carboxypeptidase</keyword>
<dbReference type="NCBIfam" id="TIGR02073">
    <property type="entry name" value="PBP_1c"/>
    <property type="match status" value="1"/>
</dbReference>
<dbReference type="GO" id="GO:0004180">
    <property type="term" value="F:carboxypeptidase activity"/>
    <property type="evidence" value="ECO:0007669"/>
    <property type="project" value="UniProtKB-KW"/>
</dbReference>
<dbReference type="InterPro" id="IPR023346">
    <property type="entry name" value="Lysozyme-like_dom_sf"/>
</dbReference>
<feature type="domain" description="Penicillin-binding protein transpeptidase" evidence="9">
    <location>
        <begin position="311"/>
        <end position="566"/>
    </location>
</feature>
<evidence type="ECO:0000256" key="3">
    <source>
        <dbReference type="ARBA" id="ARBA00022676"/>
    </source>
</evidence>
<dbReference type="GO" id="GO:0030288">
    <property type="term" value="C:outer membrane-bounded periplasmic space"/>
    <property type="evidence" value="ECO:0007669"/>
    <property type="project" value="TreeGrafter"/>
</dbReference>
<dbReference type="GO" id="GO:0009252">
    <property type="term" value="P:peptidoglycan biosynthetic process"/>
    <property type="evidence" value="ECO:0007669"/>
    <property type="project" value="InterPro"/>
</dbReference>
<accession>A0A1F7UJ56</accession>
<dbReference type="Gene3D" id="1.10.3810.10">
    <property type="entry name" value="Biosynthetic peptidoglycan transglycosylase-like"/>
    <property type="match status" value="1"/>
</dbReference>
<proteinExistence type="predicted"/>
<dbReference type="Gene3D" id="3.40.710.10">
    <property type="entry name" value="DD-peptidase/beta-lactamase superfamily"/>
    <property type="match status" value="1"/>
</dbReference>
<dbReference type="GO" id="GO:0006508">
    <property type="term" value="P:proteolysis"/>
    <property type="evidence" value="ECO:0007669"/>
    <property type="project" value="UniProtKB-KW"/>
</dbReference>
<dbReference type="Proteomes" id="UP000176603">
    <property type="component" value="Unassembled WGS sequence"/>
</dbReference>
<dbReference type="SUPFAM" id="SSF56601">
    <property type="entry name" value="beta-lactamase/transpeptidase-like"/>
    <property type="match status" value="1"/>
</dbReference>
<dbReference type="InterPro" id="IPR001264">
    <property type="entry name" value="Glyco_trans_51"/>
</dbReference>
<name>A0A1F7UJ56_9BACT</name>
<keyword evidence="5" id="KW-0378">Hydrolase</keyword>
<dbReference type="PANTHER" id="PTHR32282:SF15">
    <property type="entry name" value="PENICILLIN-BINDING PROTEIN 1C"/>
    <property type="match status" value="1"/>
</dbReference>
<dbReference type="EMBL" id="MGEH01000034">
    <property type="protein sequence ID" value="OGL78299.1"/>
    <property type="molecule type" value="Genomic_DNA"/>
</dbReference>
<evidence type="ECO:0000256" key="4">
    <source>
        <dbReference type="ARBA" id="ARBA00022679"/>
    </source>
</evidence>
<dbReference type="STRING" id="1802399.A3E39_03915"/>
<comment type="caution">
    <text evidence="12">The sequence shown here is derived from an EMBL/GenBank/DDBJ whole genome shotgun (WGS) entry which is preliminary data.</text>
</comment>
<evidence type="ECO:0000256" key="1">
    <source>
        <dbReference type="ARBA" id="ARBA00022645"/>
    </source>
</evidence>
<dbReference type="GO" id="GO:0008955">
    <property type="term" value="F:peptidoglycan glycosyltransferase activity"/>
    <property type="evidence" value="ECO:0007669"/>
    <property type="project" value="UniProtKB-EC"/>
</dbReference>
<dbReference type="EC" id="2.4.99.28" evidence="7"/>
<evidence type="ECO:0000259" key="11">
    <source>
        <dbReference type="Pfam" id="PF06832"/>
    </source>
</evidence>
<dbReference type="Pfam" id="PF00905">
    <property type="entry name" value="Transpeptidase"/>
    <property type="match status" value="1"/>
</dbReference>
<dbReference type="Pfam" id="PF06832">
    <property type="entry name" value="BiPBP_C"/>
    <property type="match status" value="1"/>
</dbReference>
<evidence type="ECO:0000259" key="10">
    <source>
        <dbReference type="Pfam" id="PF00912"/>
    </source>
</evidence>
<evidence type="ECO:0000313" key="12">
    <source>
        <dbReference type="EMBL" id="OGL78299.1"/>
    </source>
</evidence>
<dbReference type="InterPro" id="IPR009647">
    <property type="entry name" value="PBP_C"/>
</dbReference>
<dbReference type="GO" id="GO:0008658">
    <property type="term" value="F:penicillin binding"/>
    <property type="evidence" value="ECO:0007669"/>
    <property type="project" value="InterPro"/>
</dbReference>
<dbReference type="AlphaFoldDB" id="A0A1F7UJ56"/>
<dbReference type="Pfam" id="PF00912">
    <property type="entry name" value="Transgly"/>
    <property type="match status" value="1"/>
</dbReference>
<feature type="domain" description="Penicillin-binding C-terminal" evidence="11">
    <location>
        <begin position="706"/>
        <end position="776"/>
    </location>
</feature>